<keyword evidence="2" id="KW-0645">Protease</keyword>
<dbReference type="PANTHER" id="PTHR34385:SF1">
    <property type="entry name" value="PEPTIDOGLYCAN L-ALANYL-D-GLUTAMATE ENDOPEPTIDASE CWLK"/>
    <property type="match status" value="1"/>
</dbReference>
<evidence type="ECO:0000313" key="3">
    <source>
        <dbReference type="Proteomes" id="UP000295515"/>
    </source>
</evidence>
<dbReference type="EMBL" id="SMCQ01000010">
    <property type="protein sequence ID" value="TCV99386.1"/>
    <property type="molecule type" value="Genomic_DNA"/>
</dbReference>
<keyword evidence="2" id="KW-0378">Hydrolase</keyword>
<dbReference type="GO" id="GO:0004180">
    <property type="term" value="F:carboxypeptidase activity"/>
    <property type="evidence" value="ECO:0007669"/>
    <property type="project" value="UniProtKB-KW"/>
</dbReference>
<dbReference type="GO" id="GO:0006508">
    <property type="term" value="P:proteolysis"/>
    <property type="evidence" value="ECO:0007669"/>
    <property type="project" value="InterPro"/>
</dbReference>
<dbReference type="RefSeq" id="WP_066445446.1">
    <property type="nucleotide sequence ID" value="NZ_JANKBF010000011.1"/>
</dbReference>
<dbReference type="Gene3D" id="3.30.200.180">
    <property type="match status" value="1"/>
</dbReference>
<gene>
    <name evidence="2" type="ORF">EDD60_11078</name>
</gene>
<feature type="domain" description="D-alanyl-D-alanine carboxypeptidase-like core" evidence="1">
    <location>
        <begin position="42"/>
        <end position="165"/>
    </location>
</feature>
<dbReference type="GeneID" id="98915463"/>
<protein>
    <submittedName>
        <fullName evidence="2">D-alanyl-D-alanine dipeptidase/carboxypeptidase</fullName>
    </submittedName>
</protein>
<evidence type="ECO:0000313" key="2">
    <source>
        <dbReference type="EMBL" id="TCV99386.1"/>
    </source>
</evidence>
<accession>A0A4R3Z158</accession>
<dbReference type="InterPro" id="IPR052179">
    <property type="entry name" value="DD-CPase-like"/>
</dbReference>
<name>A0A4R3Z158_9FIRM</name>
<evidence type="ECO:0000259" key="1">
    <source>
        <dbReference type="Pfam" id="PF02557"/>
    </source>
</evidence>
<proteinExistence type="predicted"/>
<reference evidence="2 3" key="1">
    <citation type="submission" date="2019-03" db="EMBL/GenBank/DDBJ databases">
        <title>Genomic Encyclopedia of Type Strains, Phase IV (KMG-IV): sequencing the most valuable type-strain genomes for metagenomic binning, comparative biology and taxonomic classification.</title>
        <authorList>
            <person name="Goeker M."/>
        </authorList>
    </citation>
    <scope>NUCLEOTIDE SEQUENCE [LARGE SCALE GENOMIC DNA]</scope>
    <source>
        <strain evidence="2 3">DSM 29487</strain>
    </source>
</reference>
<dbReference type="InterPro" id="IPR009045">
    <property type="entry name" value="Zn_M74/Hedgehog-like"/>
</dbReference>
<dbReference type="Gene3D" id="3.30.1380.10">
    <property type="match status" value="1"/>
</dbReference>
<dbReference type="InterPro" id="IPR003709">
    <property type="entry name" value="VanY-like_core_dom"/>
</dbReference>
<keyword evidence="2" id="KW-0121">Carboxypeptidase</keyword>
<dbReference type="Pfam" id="PF02557">
    <property type="entry name" value="VanY"/>
    <property type="match status" value="1"/>
</dbReference>
<keyword evidence="3" id="KW-1185">Reference proteome</keyword>
<dbReference type="Proteomes" id="UP000295515">
    <property type="component" value="Unassembled WGS sequence"/>
</dbReference>
<dbReference type="AlphaFoldDB" id="A0A4R3Z158"/>
<comment type="caution">
    <text evidence="2">The sequence shown here is derived from an EMBL/GenBank/DDBJ whole genome shotgun (WGS) entry which is preliminary data.</text>
</comment>
<sequence>MRTVTFHKQDIHRGYLILINHDYPLSYQPKLYEYQGFLMERSVIALLKELLSKVDLHNELTLVSSYRSFQEQEILYQTSLKENGELFTKQYVAYPHHSEHQSGLAFDIAIKSPHIDFIRPHFPATGTSLLFQENAYRYGFIQRYQRDKEDITQIAEEPWHFRYVGIPHSYIIHEKNWCLEEYINNIKDYSIFNPFHYHIENQFFSLFYVPIKNDSITLQLMDDAFYQVSGNNVDGLILTAWRSYV</sequence>
<dbReference type="SUPFAM" id="SSF55166">
    <property type="entry name" value="Hedgehog/DD-peptidase"/>
    <property type="match status" value="1"/>
</dbReference>
<organism evidence="2 3">
    <name type="scientific">Longibaculum muris</name>
    <dbReference type="NCBI Taxonomy" id="1796628"/>
    <lineage>
        <taxon>Bacteria</taxon>
        <taxon>Bacillati</taxon>
        <taxon>Bacillota</taxon>
        <taxon>Erysipelotrichia</taxon>
        <taxon>Erysipelotrichales</taxon>
        <taxon>Coprobacillaceae</taxon>
        <taxon>Longibaculum</taxon>
    </lineage>
</organism>
<dbReference type="PANTHER" id="PTHR34385">
    <property type="entry name" value="D-ALANYL-D-ALANINE CARBOXYPEPTIDASE"/>
    <property type="match status" value="1"/>
</dbReference>